<reference evidence="1 2" key="1">
    <citation type="journal article" date="2013" name="BMC Microbiol.">
        <title>Identification of the type II cytochrome c maturation pathway in anammox bacteria by comparative genomics.</title>
        <authorList>
            <person name="Ferousi C."/>
            <person name="Speth D.R."/>
            <person name="Reimann J."/>
            <person name="Op den Camp H.J."/>
            <person name="Allen J.W."/>
            <person name="Keltjens J.T."/>
            <person name="Jetten M.S."/>
        </authorList>
    </citation>
    <scope>NUCLEOTIDE SEQUENCE [LARGE SCALE GENOMIC DNA]</scope>
    <source>
        <strain evidence="1">RU1</strain>
    </source>
</reference>
<sequence length="46" mass="5068">MSTLHGSGAYAQLLKTLCIEVKLSYKVVVFLAIEGIVESFPSRPRD</sequence>
<protein>
    <submittedName>
        <fullName evidence="1">Uncharacterized protein</fullName>
    </submittedName>
</protein>
<keyword evidence="2" id="KW-1185">Reference proteome</keyword>
<evidence type="ECO:0000313" key="1">
    <source>
        <dbReference type="EMBL" id="KKO21101.1"/>
    </source>
</evidence>
<dbReference type="EMBL" id="LAQJ01000017">
    <property type="protein sequence ID" value="KKO21101.1"/>
    <property type="molecule type" value="Genomic_DNA"/>
</dbReference>
<organism evidence="1 2">
    <name type="scientific">Candidatus Brocadia fulgida</name>
    <dbReference type="NCBI Taxonomy" id="380242"/>
    <lineage>
        <taxon>Bacteria</taxon>
        <taxon>Pseudomonadati</taxon>
        <taxon>Planctomycetota</taxon>
        <taxon>Candidatus Brocadiia</taxon>
        <taxon>Candidatus Brocadiales</taxon>
        <taxon>Candidatus Brocadiaceae</taxon>
        <taxon>Candidatus Brocadia</taxon>
    </lineage>
</organism>
<comment type="caution">
    <text evidence="1">The sequence shown here is derived from an EMBL/GenBank/DDBJ whole genome shotgun (WGS) entry which is preliminary data.</text>
</comment>
<name>A0A0M2V1V1_9BACT</name>
<evidence type="ECO:0000313" key="2">
    <source>
        <dbReference type="Proteomes" id="UP000034954"/>
    </source>
</evidence>
<accession>A0A0M2V1V1</accession>
<proteinExistence type="predicted"/>
<dbReference type="AlphaFoldDB" id="A0A0M2V1V1"/>
<gene>
    <name evidence="1" type="ORF">BROFUL_00146</name>
</gene>
<dbReference type="Proteomes" id="UP000034954">
    <property type="component" value="Unassembled WGS sequence"/>
</dbReference>